<accession>A0A518K926</accession>
<evidence type="ECO:0008006" key="3">
    <source>
        <dbReference type="Google" id="ProtNLM"/>
    </source>
</evidence>
<keyword evidence="2" id="KW-1185">Reference proteome</keyword>
<proteinExistence type="predicted"/>
<organism evidence="1 2">
    <name type="scientific">Botrimarina mediterranea</name>
    <dbReference type="NCBI Taxonomy" id="2528022"/>
    <lineage>
        <taxon>Bacteria</taxon>
        <taxon>Pseudomonadati</taxon>
        <taxon>Planctomycetota</taxon>
        <taxon>Planctomycetia</taxon>
        <taxon>Pirellulales</taxon>
        <taxon>Lacipirellulaceae</taxon>
        <taxon>Botrimarina</taxon>
    </lineage>
</organism>
<dbReference type="AlphaFoldDB" id="A0A518K926"/>
<dbReference type="KEGG" id="bmei:Spa11_24950"/>
<dbReference type="Proteomes" id="UP000316426">
    <property type="component" value="Chromosome"/>
</dbReference>
<evidence type="ECO:0000313" key="1">
    <source>
        <dbReference type="EMBL" id="QDV74294.1"/>
    </source>
</evidence>
<evidence type="ECO:0000313" key="2">
    <source>
        <dbReference type="Proteomes" id="UP000316426"/>
    </source>
</evidence>
<reference evidence="1 2" key="1">
    <citation type="submission" date="2019-02" db="EMBL/GenBank/DDBJ databases">
        <title>Deep-cultivation of Planctomycetes and their phenomic and genomic characterization uncovers novel biology.</title>
        <authorList>
            <person name="Wiegand S."/>
            <person name="Jogler M."/>
            <person name="Boedeker C."/>
            <person name="Pinto D."/>
            <person name="Vollmers J."/>
            <person name="Rivas-Marin E."/>
            <person name="Kohn T."/>
            <person name="Peeters S.H."/>
            <person name="Heuer A."/>
            <person name="Rast P."/>
            <person name="Oberbeckmann S."/>
            <person name="Bunk B."/>
            <person name="Jeske O."/>
            <person name="Meyerdierks A."/>
            <person name="Storesund J.E."/>
            <person name="Kallscheuer N."/>
            <person name="Luecker S."/>
            <person name="Lage O.M."/>
            <person name="Pohl T."/>
            <person name="Merkel B.J."/>
            <person name="Hornburger P."/>
            <person name="Mueller R.-W."/>
            <person name="Bruemmer F."/>
            <person name="Labrenz M."/>
            <person name="Spormann A.M."/>
            <person name="Op den Camp H."/>
            <person name="Overmann J."/>
            <person name="Amann R."/>
            <person name="Jetten M.S.M."/>
            <person name="Mascher T."/>
            <person name="Medema M.H."/>
            <person name="Devos D.P."/>
            <person name="Kaster A.-K."/>
            <person name="Ovreas L."/>
            <person name="Rohde M."/>
            <person name="Galperin M.Y."/>
            <person name="Jogler C."/>
        </authorList>
    </citation>
    <scope>NUCLEOTIDE SEQUENCE [LARGE SCALE GENOMIC DNA]</scope>
    <source>
        <strain evidence="1 2">Spa11</strain>
    </source>
</reference>
<dbReference type="RefSeq" id="WP_145112585.1">
    <property type="nucleotide sequence ID" value="NZ_CP036349.1"/>
</dbReference>
<dbReference type="EMBL" id="CP036349">
    <property type="protein sequence ID" value="QDV74294.1"/>
    <property type="molecule type" value="Genomic_DNA"/>
</dbReference>
<protein>
    <recommendedName>
        <fullName evidence="3">ApeA N-terminal domain-containing protein</fullName>
    </recommendedName>
</protein>
<sequence length="560" mass="62637">MSDGSKEREPNRWYELSVRYAGPSTITFGDSAIAVTGTAFFEHDATGEPILQFDLYDWEQAEGLFEAVGLYQWFERVGHAGAKSVTIQDDRGTLVASGRVRCAQCIQRLGSPDHPATLRFEASSYTYSTNTASKETCFAMPLVNLVLASFGRWHELPKVIGQHPLRIYPTPEVAGDPSNPEVRFERDRKNRVIAFPLDDGFCYIEALPEYKEVRERLSSETISRGITAMLVGGSLSRNPSISDKESSFRHDLLNLLDLASGHHTGSPWIEYRDSNGLLSRREHSPSIAPKWKSFHPVLDDDQKPDAAYFLSLGLSRTEISSRSTRLLISHMTDAGCAGLTLDDKITNLARAFEILGRECGCSSQVLRDSLTQESREFVADELRKCRTAIFRLSRKKGRQTDRATLERIAGRVDNADRKENAFGLIVAAVCEKLGLEDYTALHALDSSRQMSWSDFLSKIRGCVLHEGGLDFGSGDWTPTEVYDVCTHLLDLLIRVLMKRLGSQEPYFSPIRPFQQLRALDWVTEQTQVTELLPCFGGIKQAAIEDSDEDESVLPPDAELN</sequence>
<gene>
    <name evidence="1" type="ORF">Spa11_24950</name>
</gene>
<name>A0A518K926_9BACT</name>